<proteinExistence type="predicted"/>
<reference evidence="3 4" key="2">
    <citation type="journal article" date="2021" name="Curr. Genet.">
        <title>Genetic response to nitrogen starvation in the aggressive Eucalyptus foliar pathogen Teratosphaeria destructans.</title>
        <authorList>
            <person name="Havenga M."/>
            <person name="Wingfield B.D."/>
            <person name="Wingfield M.J."/>
            <person name="Dreyer L.L."/>
            <person name="Roets F."/>
            <person name="Aylward J."/>
        </authorList>
    </citation>
    <scope>NUCLEOTIDE SEQUENCE [LARGE SCALE GENOMIC DNA]</scope>
    <source>
        <strain evidence="3">CMW44962</strain>
    </source>
</reference>
<dbReference type="EMBL" id="RIBY02000557">
    <property type="protein sequence ID" value="KAH9840438.1"/>
    <property type="molecule type" value="Genomic_DNA"/>
</dbReference>
<dbReference type="InterPro" id="IPR036397">
    <property type="entry name" value="RNaseH_sf"/>
</dbReference>
<feature type="domain" description="RNase H type-1" evidence="2">
    <location>
        <begin position="124"/>
        <end position="271"/>
    </location>
</feature>
<dbReference type="SUPFAM" id="SSF53098">
    <property type="entry name" value="Ribonuclease H-like"/>
    <property type="match status" value="1"/>
</dbReference>
<evidence type="ECO:0000256" key="1">
    <source>
        <dbReference type="SAM" id="MobiDB-lite"/>
    </source>
</evidence>
<dbReference type="InterPro" id="IPR002156">
    <property type="entry name" value="RNaseH_domain"/>
</dbReference>
<feature type="region of interest" description="Disordered" evidence="1">
    <location>
        <begin position="310"/>
        <end position="330"/>
    </location>
</feature>
<comment type="caution">
    <text evidence="3">The sequence shown here is derived from an EMBL/GenBank/DDBJ whole genome shotgun (WGS) entry which is preliminary data.</text>
</comment>
<organism evidence="3 4">
    <name type="scientific">Teratosphaeria destructans</name>
    <dbReference type="NCBI Taxonomy" id="418781"/>
    <lineage>
        <taxon>Eukaryota</taxon>
        <taxon>Fungi</taxon>
        <taxon>Dikarya</taxon>
        <taxon>Ascomycota</taxon>
        <taxon>Pezizomycotina</taxon>
        <taxon>Dothideomycetes</taxon>
        <taxon>Dothideomycetidae</taxon>
        <taxon>Mycosphaerellales</taxon>
        <taxon>Teratosphaeriaceae</taxon>
        <taxon>Teratosphaeria</taxon>
    </lineage>
</organism>
<dbReference type="AlphaFoldDB" id="A0A9W7W5A7"/>
<dbReference type="PROSITE" id="PS50879">
    <property type="entry name" value="RNASE_H_1"/>
    <property type="match status" value="1"/>
</dbReference>
<evidence type="ECO:0000313" key="3">
    <source>
        <dbReference type="EMBL" id="KAH9840438.1"/>
    </source>
</evidence>
<evidence type="ECO:0000259" key="2">
    <source>
        <dbReference type="PROSITE" id="PS50879"/>
    </source>
</evidence>
<name>A0A9W7W5A7_9PEZI</name>
<sequence length="426" mass="46170">MWILLEELGQGRTPKAVDALNSAIGLLLHHGNELPALRTMADRLRRVLDRVLEATLRSASPITAPGVPGLSKKLKRSVQGNKKWSAAQNESCESGLYIDSLDRSAYTRHNRDGTARWIENFRIEANDYVVCTDGSAKKSVYGTGDHGGASIALLEDGNWIGEFKALGPADSLTAELCGIDRGLGHGIENMGKKSIERLIIRTDCQAALSCLKKVLYYSKPRPSYLGIVDDIVQKLGILQSMNIMVALLWVKGHAICPGNYVADALAGHASDVSKKRTYLNLRWIKHSQCSWLDRVAMKAYNKSLSLAQDSNKRQRLNPGASESPSSLVPPVTPRFSWTPQLSAGSYSNPAAPSQLGASAGDPASGAVEFQVPSQPFTLKCPPSLPKGKSIDGGMFAFEGWLNKSKLQRTRIPAGVGKDVAEFESDD</sequence>
<dbReference type="Gene3D" id="3.30.420.10">
    <property type="entry name" value="Ribonuclease H-like superfamily/Ribonuclease H"/>
    <property type="match status" value="1"/>
</dbReference>
<dbReference type="CDD" id="cd09276">
    <property type="entry name" value="Rnase_HI_RT_non_LTR"/>
    <property type="match status" value="1"/>
</dbReference>
<dbReference type="GO" id="GO:0003676">
    <property type="term" value="F:nucleic acid binding"/>
    <property type="evidence" value="ECO:0007669"/>
    <property type="project" value="InterPro"/>
</dbReference>
<dbReference type="InterPro" id="IPR012337">
    <property type="entry name" value="RNaseH-like_sf"/>
</dbReference>
<dbReference type="GO" id="GO:0004523">
    <property type="term" value="F:RNA-DNA hybrid ribonuclease activity"/>
    <property type="evidence" value="ECO:0007669"/>
    <property type="project" value="InterPro"/>
</dbReference>
<reference evidence="3 4" key="1">
    <citation type="journal article" date="2018" name="IMA Fungus">
        <title>IMA Genome-F 10: Nine draft genome sequences of Claviceps purpurea s.lat., including C. arundinis, C. humidiphila, and C. cf. spartinae, pseudomolecules for the pitch canker pathogen Fusarium circinatum, draft genome of Davidsoniella eucalypti, Grosmannia galeiformis, Quambalaria eucalypti, and Teratosphaeria destructans.</title>
        <authorList>
            <person name="Wingfield B.D."/>
            <person name="Liu M."/>
            <person name="Nguyen H.D."/>
            <person name="Lane F.A."/>
            <person name="Morgan S.W."/>
            <person name="De Vos L."/>
            <person name="Wilken P.M."/>
            <person name="Duong T.A."/>
            <person name="Aylward J."/>
            <person name="Coetzee M.P."/>
            <person name="Dadej K."/>
            <person name="De Beer Z.W."/>
            <person name="Findlay W."/>
            <person name="Havenga M."/>
            <person name="Kolarik M."/>
            <person name="Menzies J.G."/>
            <person name="Naidoo K."/>
            <person name="Pochopski O."/>
            <person name="Shoukouhi P."/>
            <person name="Santana Q.C."/>
            <person name="Seifert K.A."/>
            <person name="Soal N."/>
            <person name="Steenkamp E.T."/>
            <person name="Tatham C.T."/>
            <person name="van der Nest M.A."/>
            <person name="Wingfield M.J."/>
        </authorList>
    </citation>
    <scope>NUCLEOTIDE SEQUENCE [LARGE SCALE GENOMIC DNA]</scope>
    <source>
        <strain evidence="3">CMW44962</strain>
    </source>
</reference>
<protein>
    <submittedName>
        <fullName evidence="3">In type-1 retrotransposable element R1DM</fullName>
    </submittedName>
</protein>
<gene>
    <name evidence="3" type="ORF">Tdes44962_MAKER01638</name>
</gene>
<dbReference type="Proteomes" id="UP001138500">
    <property type="component" value="Unassembled WGS sequence"/>
</dbReference>
<accession>A0A9W7W5A7</accession>
<keyword evidence="4" id="KW-1185">Reference proteome</keyword>
<dbReference type="Pfam" id="PF00075">
    <property type="entry name" value="RNase_H"/>
    <property type="match status" value="1"/>
</dbReference>
<evidence type="ECO:0000313" key="4">
    <source>
        <dbReference type="Proteomes" id="UP001138500"/>
    </source>
</evidence>